<dbReference type="InterPro" id="IPR013083">
    <property type="entry name" value="Znf_RING/FYVE/PHD"/>
</dbReference>
<evidence type="ECO:0000256" key="9">
    <source>
        <dbReference type="SAM" id="MobiDB-lite"/>
    </source>
</evidence>
<feature type="region of interest" description="Disordered" evidence="9">
    <location>
        <begin position="402"/>
        <end position="470"/>
    </location>
</feature>
<feature type="compositionally biased region" description="Low complexity" evidence="9">
    <location>
        <begin position="503"/>
        <end position="518"/>
    </location>
</feature>
<evidence type="ECO:0000256" key="7">
    <source>
        <dbReference type="ARBA" id="ARBA00022833"/>
    </source>
</evidence>
<gene>
    <name evidence="12" type="primary">SIZ1_2</name>
    <name evidence="12" type="ORF">EC973_007606</name>
</gene>
<comment type="pathway">
    <text evidence="1">Protein modification; protein sumoylation.</text>
</comment>
<keyword evidence="4" id="KW-0479">Metal-binding</keyword>
<keyword evidence="13" id="KW-1185">Reference proteome</keyword>
<evidence type="ECO:0000313" key="13">
    <source>
        <dbReference type="Proteomes" id="UP000605846"/>
    </source>
</evidence>
<dbReference type="Gene3D" id="2.60.120.780">
    <property type="entry name" value="PINIT domain"/>
    <property type="match status" value="1"/>
</dbReference>
<accession>A0A8H7EU35</accession>
<name>A0A8H7EU35_9FUNG</name>
<feature type="compositionally biased region" description="Low complexity" evidence="9">
    <location>
        <begin position="604"/>
        <end position="613"/>
    </location>
</feature>
<dbReference type="InterPro" id="IPR031141">
    <property type="entry name" value="SIZ1/2_SP-RING"/>
</dbReference>
<dbReference type="PROSITE" id="PS51466">
    <property type="entry name" value="PINIT"/>
    <property type="match status" value="1"/>
</dbReference>
<dbReference type="GO" id="GO:0016874">
    <property type="term" value="F:ligase activity"/>
    <property type="evidence" value="ECO:0007669"/>
    <property type="project" value="UniProtKB-KW"/>
</dbReference>
<feature type="compositionally biased region" description="Polar residues" evidence="9">
    <location>
        <begin position="521"/>
        <end position="534"/>
    </location>
</feature>
<feature type="compositionally biased region" description="Polar residues" evidence="9">
    <location>
        <begin position="624"/>
        <end position="633"/>
    </location>
</feature>
<keyword evidence="6" id="KW-0833">Ubl conjugation pathway</keyword>
<keyword evidence="7" id="KW-0862">Zinc</keyword>
<dbReference type="Pfam" id="PF02891">
    <property type="entry name" value="zf-MIZ"/>
    <property type="match status" value="1"/>
</dbReference>
<evidence type="ECO:0000259" key="10">
    <source>
        <dbReference type="PROSITE" id="PS51044"/>
    </source>
</evidence>
<sequence>MSQSLMFTTDPRRHEEHLLPEYLRLLKVVDLKEIVREISRNQYMQLRLSGNKSYHIDNIRLCIQQHLASKKYDIVKKIVDMVNRHIGSVDRNSSVNQVNNGLMKLPGKLRIPTSKSPIDFASLRFKNSPFYALTERLVMPAVCAPVLNSRSSAKFHLSFNQAQRSLLKQPVGADNRPVYQIRFFCAAYTNVRGVVKHGSLEMEFPSICELKVNNKSIPGSTLRGLKNKPGTVTPPDLTDMCRTDQVNIIELVYANTAKTYVAEVAMVKHDSVEVLVGRMSDQKRMQKENVLQKLKERNQDADIVMESETVSTRCPLSFVRIKTPCRSSFCQHLQCFDAASFLSMNEQTPTWSCPVCFRHIESFDELVVDGYFSDLLSSVNEEVESIRIDPGGQIRQIATREVQTSNEKKGVKRKHSTTDIEQSDDSIMVIEDSDDGDNNCARQARTESPEHNSKLEKPQTKKEPSGSQRNHAVIDLTLDSDEEDDQLNKATSIASISTTKEVQNAQSQSSMISSDAASGTPLPNSNAKQRNDNVPINSTFISNTTQPVPSALPILQARSHRAPTLPQQPAIWTALTPIFPISSQSPQMAMSFETRFTVPRLGLTSSLPLSTSKHTSERAKNPESNHLSTSSAR</sequence>
<organism evidence="12 13">
    <name type="scientific">Apophysomyces ossiformis</name>
    <dbReference type="NCBI Taxonomy" id="679940"/>
    <lineage>
        <taxon>Eukaryota</taxon>
        <taxon>Fungi</taxon>
        <taxon>Fungi incertae sedis</taxon>
        <taxon>Mucoromycota</taxon>
        <taxon>Mucoromycotina</taxon>
        <taxon>Mucoromycetes</taxon>
        <taxon>Mucorales</taxon>
        <taxon>Mucorineae</taxon>
        <taxon>Mucoraceae</taxon>
        <taxon>Apophysomyces</taxon>
    </lineage>
</organism>
<dbReference type="EMBL" id="JABAYA010000058">
    <property type="protein sequence ID" value="KAF7727363.1"/>
    <property type="molecule type" value="Genomic_DNA"/>
</dbReference>
<dbReference type="GO" id="GO:0016925">
    <property type="term" value="P:protein sumoylation"/>
    <property type="evidence" value="ECO:0007669"/>
    <property type="project" value="UniProtKB-UniPathway"/>
</dbReference>
<dbReference type="PROSITE" id="PS51044">
    <property type="entry name" value="ZF_SP_RING"/>
    <property type="match status" value="1"/>
</dbReference>
<feature type="domain" description="PINIT" evidence="11">
    <location>
        <begin position="110"/>
        <end position="270"/>
    </location>
</feature>
<dbReference type="CDD" id="cd16792">
    <property type="entry name" value="SP-RING_Siz-like"/>
    <property type="match status" value="1"/>
</dbReference>
<feature type="region of interest" description="Disordered" evidence="9">
    <location>
        <begin position="498"/>
        <end position="534"/>
    </location>
</feature>
<evidence type="ECO:0000259" key="11">
    <source>
        <dbReference type="PROSITE" id="PS51466"/>
    </source>
</evidence>
<reference evidence="12" key="1">
    <citation type="submission" date="2020-01" db="EMBL/GenBank/DDBJ databases">
        <title>Genome Sequencing of Three Apophysomyces-Like Fungal Strains Confirms a Novel Fungal Genus in the Mucoromycota with divergent Burkholderia-like Endosymbiotic Bacteria.</title>
        <authorList>
            <person name="Stajich J.E."/>
            <person name="Macias A.M."/>
            <person name="Carter-House D."/>
            <person name="Lovett B."/>
            <person name="Kasson L.R."/>
            <person name="Berry K."/>
            <person name="Grigoriev I."/>
            <person name="Chang Y."/>
            <person name="Spatafora J."/>
            <person name="Kasson M.T."/>
        </authorList>
    </citation>
    <scope>NUCLEOTIDE SEQUENCE</scope>
    <source>
        <strain evidence="12">NRRL A-21654</strain>
    </source>
</reference>
<evidence type="ECO:0000256" key="8">
    <source>
        <dbReference type="PROSITE-ProRule" id="PRU00452"/>
    </source>
</evidence>
<dbReference type="Pfam" id="PF14324">
    <property type="entry name" value="PINIT"/>
    <property type="match status" value="1"/>
</dbReference>
<feature type="domain" description="SP-RING-type" evidence="10">
    <location>
        <begin position="299"/>
        <end position="381"/>
    </location>
</feature>
<dbReference type="InterPro" id="IPR038654">
    <property type="entry name" value="PINIT_sf"/>
</dbReference>
<evidence type="ECO:0000256" key="1">
    <source>
        <dbReference type="ARBA" id="ARBA00004718"/>
    </source>
</evidence>
<evidence type="ECO:0000256" key="5">
    <source>
        <dbReference type="ARBA" id="ARBA00022771"/>
    </source>
</evidence>
<dbReference type="GO" id="GO:0061665">
    <property type="term" value="F:SUMO ligase activity"/>
    <property type="evidence" value="ECO:0007669"/>
    <property type="project" value="TreeGrafter"/>
</dbReference>
<dbReference type="InterPro" id="IPR004181">
    <property type="entry name" value="Znf_MIZ"/>
</dbReference>
<keyword evidence="12" id="KW-0436">Ligase</keyword>
<comment type="similarity">
    <text evidence="2">Belongs to the PIAS family.</text>
</comment>
<dbReference type="PANTHER" id="PTHR10782:SF4">
    <property type="entry name" value="TONALLI, ISOFORM E"/>
    <property type="match status" value="1"/>
</dbReference>
<dbReference type="PANTHER" id="PTHR10782">
    <property type="entry name" value="ZINC FINGER MIZ DOMAIN-CONTAINING PROTEIN"/>
    <property type="match status" value="1"/>
</dbReference>
<dbReference type="GO" id="GO:0008270">
    <property type="term" value="F:zinc ion binding"/>
    <property type="evidence" value="ECO:0007669"/>
    <property type="project" value="UniProtKB-KW"/>
</dbReference>
<keyword evidence="5 8" id="KW-0863">Zinc-finger</keyword>
<dbReference type="InterPro" id="IPR023321">
    <property type="entry name" value="PINIT"/>
</dbReference>
<dbReference type="AlphaFoldDB" id="A0A8H7EU35"/>
<evidence type="ECO:0000313" key="12">
    <source>
        <dbReference type="EMBL" id="KAF7727363.1"/>
    </source>
</evidence>
<evidence type="ECO:0000256" key="6">
    <source>
        <dbReference type="ARBA" id="ARBA00022786"/>
    </source>
</evidence>
<dbReference type="Gene3D" id="3.30.40.10">
    <property type="entry name" value="Zinc/RING finger domain, C3HC4 (zinc finger)"/>
    <property type="match status" value="1"/>
</dbReference>
<feature type="compositionally biased region" description="Basic and acidic residues" evidence="9">
    <location>
        <begin position="444"/>
        <end position="464"/>
    </location>
</feature>
<evidence type="ECO:0000256" key="2">
    <source>
        <dbReference type="ARBA" id="ARBA00005383"/>
    </source>
</evidence>
<evidence type="ECO:0000256" key="4">
    <source>
        <dbReference type="ARBA" id="ARBA00022723"/>
    </source>
</evidence>
<dbReference type="GO" id="GO:0000785">
    <property type="term" value="C:chromatin"/>
    <property type="evidence" value="ECO:0007669"/>
    <property type="project" value="TreeGrafter"/>
</dbReference>
<feature type="region of interest" description="Disordered" evidence="9">
    <location>
        <begin position="604"/>
        <end position="633"/>
    </location>
</feature>
<dbReference type="OrthoDB" id="28127at2759"/>
<feature type="compositionally biased region" description="Basic and acidic residues" evidence="9">
    <location>
        <begin position="614"/>
        <end position="623"/>
    </location>
</feature>
<dbReference type="UniPathway" id="UPA00886"/>
<evidence type="ECO:0000256" key="3">
    <source>
        <dbReference type="ARBA" id="ARBA00022679"/>
    </source>
</evidence>
<comment type="caution">
    <text evidence="12">The sequence shown here is derived from an EMBL/GenBank/DDBJ whole genome shotgun (WGS) entry which is preliminary data.</text>
</comment>
<proteinExistence type="inferred from homology"/>
<protein>
    <submittedName>
        <fullName evidence="12">SUMO ligase siz1</fullName>
    </submittedName>
</protein>
<dbReference type="Proteomes" id="UP000605846">
    <property type="component" value="Unassembled WGS sequence"/>
</dbReference>
<keyword evidence="3" id="KW-0808">Transferase</keyword>